<dbReference type="InterPro" id="IPR019201">
    <property type="entry name" value="DUF2065"/>
</dbReference>
<evidence type="ECO:0000313" key="3">
    <source>
        <dbReference type="Proteomes" id="UP000231701"/>
    </source>
</evidence>
<dbReference type="RefSeq" id="WP_100277436.1">
    <property type="nucleotide sequence ID" value="NZ_CP018799.1"/>
</dbReference>
<gene>
    <name evidence="2" type="ORF">Ga0123461_1138</name>
</gene>
<dbReference type="OrthoDB" id="5296796at2"/>
<protein>
    <recommendedName>
        <fullName evidence="4">DUF2065 domain-containing protein</fullName>
    </recommendedName>
</protein>
<reference evidence="2 3" key="1">
    <citation type="submission" date="2016-12" db="EMBL/GenBank/DDBJ databases">
        <title>Isolation and genomic insights into novel planktonic Zetaproteobacteria from stratified waters of the Chesapeake Bay.</title>
        <authorList>
            <person name="McAllister S.M."/>
            <person name="Kato S."/>
            <person name="Chan C.S."/>
            <person name="Chiu B.K."/>
            <person name="Field E.K."/>
        </authorList>
    </citation>
    <scope>NUCLEOTIDE SEQUENCE [LARGE SCALE GENOMIC DNA]</scope>
    <source>
        <strain evidence="2 3">CP-5</strain>
    </source>
</reference>
<evidence type="ECO:0000256" key="1">
    <source>
        <dbReference type="SAM" id="Phobius"/>
    </source>
</evidence>
<dbReference type="AlphaFoldDB" id="A0A2K8KXB0"/>
<evidence type="ECO:0000313" key="2">
    <source>
        <dbReference type="EMBL" id="ATX79557.1"/>
    </source>
</evidence>
<organism evidence="2 3">
    <name type="scientific">Mariprofundus aestuarium</name>
    <dbReference type="NCBI Taxonomy" id="1921086"/>
    <lineage>
        <taxon>Bacteria</taxon>
        <taxon>Pseudomonadati</taxon>
        <taxon>Pseudomonadota</taxon>
        <taxon>Candidatius Mariprofundia</taxon>
        <taxon>Mariprofundales</taxon>
        <taxon>Mariprofundaceae</taxon>
        <taxon>Mariprofundus</taxon>
    </lineage>
</organism>
<name>A0A2K8KXB0_MARES</name>
<dbReference type="EMBL" id="CP018799">
    <property type="protein sequence ID" value="ATX79557.1"/>
    <property type="molecule type" value="Genomic_DNA"/>
</dbReference>
<keyword evidence="1" id="KW-1133">Transmembrane helix</keyword>
<feature type="transmembrane region" description="Helical" evidence="1">
    <location>
        <begin position="6"/>
        <end position="22"/>
    </location>
</feature>
<evidence type="ECO:0008006" key="4">
    <source>
        <dbReference type="Google" id="ProtNLM"/>
    </source>
</evidence>
<feature type="transmembrane region" description="Helical" evidence="1">
    <location>
        <begin position="43"/>
        <end position="59"/>
    </location>
</feature>
<accession>A0A2K8KXB0</accession>
<keyword evidence="1" id="KW-0472">Membrane</keyword>
<sequence length="61" mass="6856">MDDLWAALGLVLVIEGAFYALFPQGMIDMMRRLPEISPRTLRVTGLIAITIGWLVVRLVRS</sequence>
<dbReference type="Pfam" id="PF09838">
    <property type="entry name" value="DUF2065"/>
    <property type="match status" value="1"/>
</dbReference>
<dbReference type="KEGG" id="maes:Ga0123461_1138"/>
<keyword evidence="1" id="KW-0812">Transmembrane</keyword>
<dbReference type="Proteomes" id="UP000231701">
    <property type="component" value="Chromosome"/>
</dbReference>
<proteinExistence type="predicted"/>
<keyword evidence="3" id="KW-1185">Reference proteome</keyword>